<dbReference type="EMBL" id="JBDJPC010000011">
    <property type="protein sequence ID" value="KAL1489999.1"/>
    <property type="molecule type" value="Genomic_DNA"/>
</dbReference>
<evidence type="ECO:0000256" key="2">
    <source>
        <dbReference type="SAM" id="Phobius"/>
    </source>
</evidence>
<evidence type="ECO:0000313" key="3">
    <source>
        <dbReference type="EMBL" id="KAL1489999.1"/>
    </source>
</evidence>
<protein>
    <recommendedName>
        <fullName evidence="5">DUF4794 domain-containing protein</fullName>
    </recommendedName>
</protein>
<evidence type="ECO:0000256" key="1">
    <source>
        <dbReference type="SAM" id="MobiDB-lite"/>
    </source>
</evidence>
<gene>
    <name evidence="3" type="ORF">ABEB36_013915</name>
</gene>
<organism evidence="3 4">
    <name type="scientific">Hypothenemus hampei</name>
    <name type="common">Coffee berry borer</name>
    <dbReference type="NCBI Taxonomy" id="57062"/>
    <lineage>
        <taxon>Eukaryota</taxon>
        <taxon>Metazoa</taxon>
        <taxon>Ecdysozoa</taxon>
        <taxon>Arthropoda</taxon>
        <taxon>Hexapoda</taxon>
        <taxon>Insecta</taxon>
        <taxon>Pterygota</taxon>
        <taxon>Neoptera</taxon>
        <taxon>Endopterygota</taxon>
        <taxon>Coleoptera</taxon>
        <taxon>Polyphaga</taxon>
        <taxon>Cucujiformia</taxon>
        <taxon>Curculionidae</taxon>
        <taxon>Scolytinae</taxon>
        <taxon>Hypothenemus</taxon>
    </lineage>
</organism>
<reference evidence="3 4" key="1">
    <citation type="submission" date="2024-05" db="EMBL/GenBank/DDBJ databases">
        <title>Genetic variation in Jamaican populations of the coffee berry borer (Hypothenemus hampei).</title>
        <authorList>
            <person name="Errbii M."/>
            <person name="Myrie A."/>
        </authorList>
    </citation>
    <scope>NUCLEOTIDE SEQUENCE [LARGE SCALE GENOMIC DNA]</scope>
    <source>
        <strain evidence="3">JA-Hopewell-2020-01-JO</strain>
        <tissue evidence="3">Whole body</tissue>
    </source>
</reference>
<proteinExistence type="predicted"/>
<accession>A0ABD1E5M9</accession>
<dbReference type="Proteomes" id="UP001566132">
    <property type="component" value="Unassembled WGS sequence"/>
</dbReference>
<feature type="compositionally biased region" description="Low complexity" evidence="1">
    <location>
        <begin position="98"/>
        <end position="113"/>
    </location>
</feature>
<keyword evidence="2" id="KW-1133">Transmembrane helix</keyword>
<keyword evidence="2" id="KW-0472">Membrane</keyword>
<keyword evidence="2" id="KW-0812">Transmembrane</keyword>
<comment type="caution">
    <text evidence="3">The sequence shown here is derived from an EMBL/GenBank/DDBJ whole genome shotgun (WGS) entry which is preliminary data.</text>
</comment>
<keyword evidence="4" id="KW-1185">Reference proteome</keyword>
<evidence type="ECO:0000313" key="4">
    <source>
        <dbReference type="Proteomes" id="UP001566132"/>
    </source>
</evidence>
<dbReference type="AlphaFoldDB" id="A0ABD1E5M9"/>
<sequence>MVAYTYVILKMALKIKKTPCNEKDISFYILIDSFTAIIVVIVTMASAEPPYQPRGFRPSGPGFNLPLRSQKQQLPPTPAASYGPPPQEYGPPNEDITTTETPTTTESVGVTTSIPQQERLRLPEKVRDSPNGANIYVVVPQQNERLVLAEVVQQPRFVPIQEVPIFAKIQESPYRQQLTQIVEIVPTGSSAYTSIVNTPFSRSFVQNVQ</sequence>
<feature type="compositionally biased region" description="Pro residues" evidence="1">
    <location>
        <begin position="75"/>
        <end position="89"/>
    </location>
</feature>
<feature type="transmembrane region" description="Helical" evidence="2">
    <location>
        <begin position="25"/>
        <end position="47"/>
    </location>
</feature>
<name>A0ABD1E5M9_HYPHA</name>
<feature type="region of interest" description="Disordered" evidence="1">
    <location>
        <begin position="52"/>
        <end position="117"/>
    </location>
</feature>
<evidence type="ECO:0008006" key="5">
    <source>
        <dbReference type="Google" id="ProtNLM"/>
    </source>
</evidence>